<reference evidence="2" key="2">
    <citation type="submission" date="2018-05" db="EMBL/GenBank/DDBJ databases">
        <title>OgluRS3 (Oryza glumaepatula Reference Sequence Version 3).</title>
        <authorList>
            <person name="Zhang J."/>
            <person name="Kudrna D."/>
            <person name="Lee S."/>
            <person name="Talag J."/>
            <person name="Welchert J."/>
            <person name="Wing R.A."/>
        </authorList>
    </citation>
    <scope>NUCLEOTIDE SEQUENCE [LARGE SCALE GENOMIC DNA]</scope>
</reference>
<accession>A0A0E0AFR1</accession>
<evidence type="ECO:0000256" key="1">
    <source>
        <dbReference type="SAM" id="MobiDB-lite"/>
    </source>
</evidence>
<reference evidence="2" key="1">
    <citation type="submission" date="2015-04" db="UniProtKB">
        <authorList>
            <consortium name="EnsemblPlants"/>
        </authorList>
    </citation>
    <scope>IDENTIFICATION</scope>
</reference>
<name>A0A0E0AFR1_9ORYZ</name>
<proteinExistence type="predicted"/>
<dbReference type="Proteomes" id="UP000026961">
    <property type="component" value="Chromosome 7"/>
</dbReference>
<dbReference type="HOGENOM" id="CLU_1323861_0_0_1"/>
<dbReference type="AlphaFoldDB" id="A0A0E0AFR1"/>
<feature type="compositionally biased region" description="Pro residues" evidence="1">
    <location>
        <begin position="94"/>
        <end position="114"/>
    </location>
</feature>
<dbReference type="EnsemblPlants" id="OGLUM07G02400.1">
    <property type="protein sequence ID" value="OGLUM07G02400.1"/>
    <property type="gene ID" value="OGLUM07G02400"/>
</dbReference>
<evidence type="ECO:0000313" key="3">
    <source>
        <dbReference type="Proteomes" id="UP000026961"/>
    </source>
</evidence>
<evidence type="ECO:0000313" key="2">
    <source>
        <dbReference type="EnsemblPlants" id="OGLUM07G02400.1"/>
    </source>
</evidence>
<feature type="region of interest" description="Disordered" evidence="1">
    <location>
        <begin position="30"/>
        <end position="51"/>
    </location>
</feature>
<feature type="region of interest" description="Disordered" evidence="1">
    <location>
        <begin position="86"/>
        <end position="114"/>
    </location>
</feature>
<dbReference type="Gramene" id="OGLUM07G02400.1">
    <property type="protein sequence ID" value="OGLUM07G02400.1"/>
    <property type="gene ID" value="OGLUM07G02400"/>
</dbReference>
<keyword evidence="3" id="KW-1185">Reference proteome</keyword>
<organism evidence="2">
    <name type="scientific">Oryza glumipatula</name>
    <dbReference type="NCBI Taxonomy" id="40148"/>
    <lineage>
        <taxon>Eukaryota</taxon>
        <taxon>Viridiplantae</taxon>
        <taxon>Streptophyta</taxon>
        <taxon>Embryophyta</taxon>
        <taxon>Tracheophyta</taxon>
        <taxon>Spermatophyta</taxon>
        <taxon>Magnoliopsida</taxon>
        <taxon>Liliopsida</taxon>
        <taxon>Poales</taxon>
        <taxon>Poaceae</taxon>
        <taxon>BOP clade</taxon>
        <taxon>Oryzoideae</taxon>
        <taxon>Oryzeae</taxon>
        <taxon>Oryzinae</taxon>
        <taxon>Oryza</taxon>
    </lineage>
</organism>
<sequence>MARVGVGMEEKWRRRVVASDWMAMVVATRGRRGGAASSGGKNGGQRQLYNGRWRLPLAPSSVPPAEPRSTLDSPAQLLPRWRQCGRAGAGGRAVPPPLRRPSPAAGLPPPPPAGCPAHCRAELWRKEERGREGEGKKGLTLGALEAQHGDRAQFGLSPISAATAAMASTGVKLIGECPTLSLLPLARDSHASTWTDPAFFYSSSHLLL</sequence>
<protein>
    <submittedName>
        <fullName evidence="2">Uncharacterized protein</fullName>
    </submittedName>
</protein>